<keyword evidence="2" id="KW-1185">Reference proteome</keyword>
<evidence type="ECO:0000313" key="2">
    <source>
        <dbReference type="Proteomes" id="UP000297245"/>
    </source>
</evidence>
<dbReference type="EMBL" id="ML179061">
    <property type="protein sequence ID" value="THV03972.1"/>
    <property type="molecule type" value="Genomic_DNA"/>
</dbReference>
<dbReference type="AlphaFoldDB" id="A0A4S8MMI0"/>
<sequence length="111" mass="13093">MANLCGKREMDDKFIVRYTTDLSTVDRVNYPDELFKVLARFERLKAETEESRKLQQIEDARRIDEQYFANMSVRNLPGMAQESSRWQSLKRCGRKFFASMNRNSTSLPDSQ</sequence>
<reference evidence="1 2" key="1">
    <citation type="journal article" date="2019" name="Nat. Ecol. Evol.">
        <title>Megaphylogeny resolves global patterns of mushroom evolution.</title>
        <authorList>
            <person name="Varga T."/>
            <person name="Krizsan K."/>
            <person name="Foldi C."/>
            <person name="Dima B."/>
            <person name="Sanchez-Garcia M."/>
            <person name="Sanchez-Ramirez S."/>
            <person name="Szollosi G.J."/>
            <person name="Szarkandi J.G."/>
            <person name="Papp V."/>
            <person name="Albert L."/>
            <person name="Andreopoulos W."/>
            <person name="Angelini C."/>
            <person name="Antonin V."/>
            <person name="Barry K.W."/>
            <person name="Bougher N.L."/>
            <person name="Buchanan P."/>
            <person name="Buyck B."/>
            <person name="Bense V."/>
            <person name="Catcheside P."/>
            <person name="Chovatia M."/>
            <person name="Cooper J."/>
            <person name="Damon W."/>
            <person name="Desjardin D."/>
            <person name="Finy P."/>
            <person name="Geml J."/>
            <person name="Haridas S."/>
            <person name="Hughes K."/>
            <person name="Justo A."/>
            <person name="Karasinski D."/>
            <person name="Kautmanova I."/>
            <person name="Kiss B."/>
            <person name="Kocsube S."/>
            <person name="Kotiranta H."/>
            <person name="LaButti K.M."/>
            <person name="Lechner B.E."/>
            <person name="Liimatainen K."/>
            <person name="Lipzen A."/>
            <person name="Lukacs Z."/>
            <person name="Mihaltcheva S."/>
            <person name="Morgado L.N."/>
            <person name="Niskanen T."/>
            <person name="Noordeloos M.E."/>
            <person name="Ohm R.A."/>
            <person name="Ortiz-Santana B."/>
            <person name="Ovrebo C."/>
            <person name="Racz N."/>
            <person name="Riley R."/>
            <person name="Savchenko A."/>
            <person name="Shiryaev A."/>
            <person name="Soop K."/>
            <person name="Spirin V."/>
            <person name="Szebenyi C."/>
            <person name="Tomsovsky M."/>
            <person name="Tulloss R.E."/>
            <person name="Uehling J."/>
            <person name="Grigoriev I.V."/>
            <person name="Vagvolgyi C."/>
            <person name="Papp T."/>
            <person name="Martin F.M."/>
            <person name="Miettinen O."/>
            <person name="Hibbett D.S."/>
            <person name="Nagy L.G."/>
        </authorList>
    </citation>
    <scope>NUCLEOTIDE SEQUENCE [LARGE SCALE GENOMIC DNA]</scope>
    <source>
        <strain evidence="1 2">CBS 962.96</strain>
    </source>
</reference>
<proteinExistence type="predicted"/>
<dbReference type="Proteomes" id="UP000297245">
    <property type="component" value="Unassembled WGS sequence"/>
</dbReference>
<protein>
    <submittedName>
        <fullName evidence="1">Uncharacterized protein</fullName>
    </submittedName>
</protein>
<accession>A0A4S8MMI0</accession>
<name>A0A4S8MMI0_DENBC</name>
<gene>
    <name evidence="1" type="ORF">K435DRAFT_230061</name>
</gene>
<organism evidence="1 2">
    <name type="scientific">Dendrothele bispora (strain CBS 962.96)</name>
    <dbReference type="NCBI Taxonomy" id="1314807"/>
    <lineage>
        <taxon>Eukaryota</taxon>
        <taxon>Fungi</taxon>
        <taxon>Dikarya</taxon>
        <taxon>Basidiomycota</taxon>
        <taxon>Agaricomycotina</taxon>
        <taxon>Agaricomycetes</taxon>
        <taxon>Agaricomycetidae</taxon>
        <taxon>Agaricales</taxon>
        <taxon>Agaricales incertae sedis</taxon>
        <taxon>Dendrothele</taxon>
    </lineage>
</organism>
<evidence type="ECO:0000313" key="1">
    <source>
        <dbReference type="EMBL" id="THV03972.1"/>
    </source>
</evidence>